<dbReference type="InterPro" id="IPR011010">
    <property type="entry name" value="DNA_brk_join_enz"/>
</dbReference>
<dbReference type="Pfam" id="PF13356">
    <property type="entry name" value="Arm-DNA-bind_3"/>
    <property type="match status" value="1"/>
</dbReference>
<evidence type="ECO:0000313" key="9">
    <source>
        <dbReference type="Proteomes" id="UP000283993"/>
    </source>
</evidence>
<protein>
    <submittedName>
        <fullName evidence="8">Integrase</fullName>
    </submittedName>
</protein>
<dbReference type="InterPro" id="IPR050808">
    <property type="entry name" value="Phage_Integrase"/>
</dbReference>
<dbReference type="Pfam" id="PF00589">
    <property type="entry name" value="Phage_integrase"/>
    <property type="match status" value="1"/>
</dbReference>
<feature type="domain" description="Tyr recombinase" evidence="6">
    <location>
        <begin position="198"/>
        <end position="399"/>
    </location>
</feature>
<reference evidence="8 9" key="1">
    <citation type="submission" date="2013-10" db="EMBL/GenBank/DDBJ databases">
        <title>Salinisphaera orenii MK-B5 Genome Sequencing.</title>
        <authorList>
            <person name="Lai Q."/>
            <person name="Li C."/>
            <person name="Shao Z."/>
        </authorList>
    </citation>
    <scope>NUCLEOTIDE SEQUENCE [LARGE SCALE GENOMIC DNA]</scope>
    <source>
        <strain evidence="8 9">MK-B5</strain>
    </source>
</reference>
<dbReference type="GO" id="GO:0015074">
    <property type="term" value="P:DNA integration"/>
    <property type="evidence" value="ECO:0007669"/>
    <property type="project" value="UniProtKB-KW"/>
</dbReference>
<dbReference type="RefSeq" id="WP_123631552.1">
    <property type="nucleotide sequence ID" value="NZ_AYKH01000023.1"/>
</dbReference>
<gene>
    <name evidence="8" type="ORF">SAOR_11500</name>
</gene>
<dbReference type="InterPro" id="IPR013762">
    <property type="entry name" value="Integrase-like_cat_sf"/>
</dbReference>
<keyword evidence="9" id="KW-1185">Reference proteome</keyword>
<dbReference type="Gene3D" id="1.10.443.10">
    <property type="entry name" value="Intergrase catalytic core"/>
    <property type="match status" value="1"/>
</dbReference>
<dbReference type="Proteomes" id="UP000283993">
    <property type="component" value="Unassembled WGS sequence"/>
</dbReference>
<comment type="similarity">
    <text evidence="1">Belongs to the 'phage' integrase family.</text>
</comment>
<organism evidence="8 9">
    <name type="scientific">Salinisphaera orenii MK-B5</name>
    <dbReference type="NCBI Taxonomy" id="856730"/>
    <lineage>
        <taxon>Bacteria</taxon>
        <taxon>Pseudomonadati</taxon>
        <taxon>Pseudomonadota</taxon>
        <taxon>Gammaproteobacteria</taxon>
        <taxon>Salinisphaerales</taxon>
        <taxon>Salinisphaeraceae</taxon>
        <taxon>Salinisphaera</taxon>
    </lineage>
</organism>
<dbReference type="InterPro" id="IPR025166">
    <property type="entry name" value="Integrase_DNA_bind_dom"/>
</dbReference>
<evidence type="ECO:0000256" key="2">
    <source>
        <dbReference type="ARBA" id="ARBA00022908"/>
    </source>
</evidence>
<evidence type="ECO:0000259" key="6">
    <source>
        <dbReference type="PROSITE" id="PS51898"/>
    </source>
</evidence>
<dbReference type="Gene3D" id="1.10.150.130">
    <property type="match status" value="1"/>
</dbReference>
<dbReference type="InterPro" id="IPR010998">
    <property type="entry name" value="Integrase_recombinase_N"/>
</dbReference>
<dbReference type="CDD" id="cd00796">
    <property type="entry name" value="INT_Rci_Hp1_C"/>
    <property type="match status" value="1"/>
</dbReference>
<accession>A0A423PL28</accession>
<dbReference type="PROSITE" id="PS51900">
    <property type="entry name" value="CB"/>
    <property type="match status" value="1"/>
</dbReference>
<sequence>MAQKLTDRNVKALKPPSGKYKITYDTEVPGFGIRVTKAGVKSFIFNYASQGRERRYTIGTYPAWSVAAAREEAGDLRKYVDRGGDPMADRHARRAEPTVSELSTRYLDEHAKPKKRASSVAGDKFLIDRHINPEIGNLKVSAVAFTDVDRLHRKLSADTPTQANRVLALLSKMFSLSIRWQYRADNPVKGIERNQEAGRKRYLSGDEMQRLIKALNEYPYIQKVRASAEEKAETGQTWKILHREKPMRQRQQACNVVRLLLLTGARKGEALAARWDQFDFAKKTWTKPGATTKQKTDHAVPLSAPALSLLAEIEQTGPYVFPGKDGKPLGEIKHAWASLQKLADLPDVRLHDLRHTYASQLVSAGLSLPIVGALLGHTQAATTARYAHLMDDPLREATERVGAAYEGAVNGGESNVVNLRGR</sequence>
<feature type="domain" description="Core-binding (CB)" evidence="7">
    <location>
        <begin position="97"/>
        <end position="178"/>
    </location>
</feature>
<dbReference type="GO" id="GO:0003677">
    <property type="term" value="F:DNA binding"/>
    <property type="evidence" value="ECO:0007669"/>
    <property type="project" value="UniProtKB-UniRule"/>
</dbReference>
<evidence type="ECO:0000256" key="1">
    <source>
        <dbReference type="ARBA" id="ARBA00008857"/>
    </source>
</evidence>
<evidence type="ECO:0000256" key="5">
    <source>
        <dbReference type="PROSITE-ProRule" id="PRU01248"/>
    </source>
</evidence>
<dbReference type="PROSITE" id="PS51898">
    <property type="entry name" value="TYR_RECOMBINASE"/>
    <property type="match status" value="1"/>
</dbReference>
<evidence type="ECO:0000259" key="7">
    <source>
        <dbReference type="PROSITE" id="PS51900"/>
    </source>
</evidence>
<keyword evidence="2" id="KW-0229">DNA integration</keyword>
<evidence type="ECO:0000256" key="4">
    <source>
        <dbReference type="ARBA" id="ARBA00023172"/>
    </source>
</evidence>
<dbReference type="EMBL" id="AYKH01000023">
    <property type="protein sequence ID" value="ROO26305.1"/>
    <property type="molecule type" value="Genomic_DNA"/>
</dbReference>
<dbReference type="SUPFAM" id="SSF56349">
    <property type="entry name" value="DNA breaking-rejoining enzymes"/>
    <property type="match status" value="1"/>
</dbReference>
<dbReference type="InterPro" id="IPR044068">
    <property type="entry name" value="CB"/>
</dbReference>
<keyword evidence="3 5" id="KW-0238">DNA-binding</keyword>
<evidence type="ECO:0000256" key="3">
    <source>
        <dbReference type="ARBA" id="ARBA00023125"/>
    </source>
</evidence>
<dbReference type="InterPro" id="IPR038488">
    <property type="entry name" value="Integrase_DNA-bd_sf"/>
</dbReference>
<proteinExistence type="inferred from homology"/>
<dbReference type="Gene3D" id="3.30.160.390">
    <property type="entry name" value="Integrase, DNA-binding domain"/>
    <property type="match status" value="1"/>
</dbReference>
<dbReference type="GO" id="GO:0006310">
    <property type="term" value="P:DNA recombination"/>
    <property type="evidence" value="ECO:0007669"/>
    <property type="project" value="UniProtKB-KW"/>
</dbReference>
<dbReference type="AlphaFoldDB" id="A0A423PL28"/>
<dbReference type="PANTHER" id="PTHR30629:SF2">
    <property type="entry name" value="PROPHAGE INTEGRASE INTS-RELATED"/>
    <property type="match status" value="1"/>
</dbReference>
<evidence type="ECO:0000313" key="8">
    <source>
        <dbReference type="EMBL" id="ROO26305.1"/>
    </source>
</evidence>
<dbReference type="InterPro" id="IPR002104">
    <property type="entry name" value="Integrase_catalytic"/>
</dbReference>
<keyword evidence="4" id="KW-0233">DNA recombination</keyword>
<comment type="caution">
    <text evidence="8">The sequence shown here is derived from an EMBL/GenBank/DDBJ whole genome shotgun (WGS) entry which is preliminary data.</text>
</comment>
<name>A0A423PL28_9GAMM</name>
<dbReference type="PANTHER" id="PTHR30629">
    <property type="entry name" value="PROPHAGE INTEGRASE"/>
    <property type="match status" value="1"/>
</dbReference>